<dbReference type="InterPro" id="IPR011009">
    <property type="entry name" value="Kinase-like_dom_sf"/>
</dbReference>
<keyword evidence="5" id="KW-0808">Transferase</keyword>
<dbReference type="GO" id="GO:0004672">
    <property type="term" value="F:protein kinase activity"/>
    <property type="evidence" value="ECO:0007669"/>
    <property type="project" value="InterPro"/>
</dbReference>
<feature type="repeat" description="WD" evidence="3">
    <location>
        <begin position="332"/>
        <end position="375"/>
    </location>
</feature>
<dbReference type="PROSITE" id="PS00108">
    <property type="entry name" value="PROTEIN_KINASE_ST"/>
    <property type="match status" value="1"/>
</dbReference>
<dbReference type="CDD" id="cd14014">
    <property type="entry name" value="STKc_PknB_like"/>
    <property type="match status" value="1"/>
</dbReference>
<dbReference type="PROSITE" id="PS50294">
    <property type="entry name" value="WD_REPEATS_REGION"/>
    <property type="match status" value="5"/>
</dbReference>
<keyword evidence="2" id="KW-0677">Repeat</keyword>
<dbReference type="SMART" id="SM00320">
    <property type="entry name" value="WD40"/>
    <property type="match status" value="7"/>
</dbReference>
<feature type="repeat" description="WD" evidence="3">
    <location>
        <begin position="510"/>
        <end position="545"/>
    </location>
</feature>
<evidence type="ECO:0000313" key="5">
    <source>
        <dbReference type="EMBL" id="MBB5778765.1"/>
    </source>
</evidence>
<dbReference type="Gene3D" id="3.30.200.20">
    <property type="entry name" value="Phosphorylase Kinase, domain 1"/>
    <property type="match status" value="1"/>
</dbReference>
<dbReference type="PROSITE" id="PS00678">
    <property type="entry name" value="WD_REPEATS_1"/>
    <property type="match status" value="7"/>
</dbReference>
<reference evidence="5 6" key="1">
    <citation type="submission" date="2020-08" db="EMBL/GenBank/DDBJ databases">
        <title>Sequencing the genomes of 1000 actinobacteria strains.</title>
        <authorList>
            <person name="Klenk H.-P."/>
        </authorList>
    </citation>
    <scope>NUCLEOTIDE SEQUENCE [LARGE SCALE GENOMIC DNA]</scope>
    <source>
        <strain evidence="5 6">DSM 45507</strain>
    </source>
</reference>
<dbReference type="PANTHER" id="PTHR22847">
    <property type="entry name" value="WD40 REPEAT PROTEIN"/>
    <property type="match status" value="1"/>
</dbReference>
<keyword evidence="5" id="KW-0418">Kinase</keyword>
<dbReference type="InterPro" id="IPR000719">
    <property type="entry name" value="Prot_kinase_dom"/>
</dbReference>
<feature type="domain" description="Protein kinase" evidence="4">
    <location>
        <begin position="16"/>
        <end position="268"/>
    </location>
</feature>
<accession>A0A7W9LCI5</accession>
<dbReference type="SMART" id="SM00220">
    <property type="entry name" value="S_TKc"/>
    <property type="match status" value="1"/>
</dbReference>
<dbReference type="InterPro" id="IPR019775">
    <property type="entry name" value="WD40_repeat_CS"/>
</dbReference>
<dbReference type="Pfam" id="PF00400">
    <property type="entry name" value="WD40"/>
    <property type="match status" value="7"/>
</dbReference>
<dbReference type="RefSeq" id="WP_185072165.1">
    <property type="nucleotide sequence ID" value="NZ_JACHMB010000001.1"/>
</dbReference>
<gene>
    <name evidence="5" type="ORF">HD596_005521</name>
</gene>
<evidence type="ECO:0000256" key="3">
    <source>
        <dbReference type="PROSITE-ProRule" id="PRU00221"/>
    </source>
</evidence>
<dbReference type="InterPro" id="IPR015943">
    <property type="entry name" value="WD40/YVTN_repeat-like_dom_sf"/>
</dbReference>
<dbReference type="PROSITE" id="PS50082">
    <property type="entry name" value="WD_REPEATS_2"/>
    <property type="match status" value="6"/>
</dbReference>
<evidence type="ECO:0000256" key="1">
    <source>
        <dbReference type="ARBA" id="ARBA00022574"/>
    </source>
</evidence>
<dbReference type="EMBL" id="JACHMB010000001">
    <property type="protein sequence ID" value="MBB5778765.1"/>
    <property type="molecule type" value="Genomic_DNA"/>
</dbReference>
<dbReference type="PANTHER" id="PTHR22847:SF637">
    <property type="entry name" value="WD REPEAT DOMAIN 5B"/>
    <property type="match status" value="1"/>
</dbReference>
<dbReference type="InterPro" id="IPR036322">
    <property type="entry name" value="WD40_repeat_dom_sf"/>
</dbReference>
<dbReference type="Gene3D" id="1.10.510.10">
    <property type="entry name" value="Transferase(Phosphotransferase) domain 1"/>
    <property type="match status" value="1"/>
</dbReference>
<dbReference type="GO" id="GO:0005524">
    <property type="term" value="F:ATP binding"/>
    <property type="evidence" value="ECO:0007669"/>
    <property type="project" value="InterPro"/>
</dbReference>
<sequence>MSRPQSGDHLGQIAAYRLIRFLGEGGQGVVYVGLSPSGDEVAIKVLHARLSDDPEARRRFFRQVDLARRVAPFCTARVLDMGMQADRPYIVSEYVRGESLERAVRQDGPRTGGGLERLAVATATALAAIHRAGVVHRDLKPGNVILGPEGPVVIDFGISRALDHAVTQTGAFGTPGYMAPEQVSGGEVGPAADVFSWAATMVFAATGRRAFAGESVAAVLHALLYDPPDLSGVPAPLRSLVTTCLDKNPARRLTADDLVRALTGGDTLTLPAAPEPDFEGTPSRRVPRRAVLAVGAAAAAAAVAVAMWPRERDPVRPAAPALRFGAELGKPLTGHTNDVRAVSLGTLDGVPVTLTGSDDETARLWNLRTSQQIGRPLAGHTEWVRSVVLDQLDGVPIAVTASDDDTARVWDLPAGGSRVLAGHEGDVKCVATGRIGGRHVAVTASTDGTARVWDLRTAKEYGKPLTGHEGGVWAVTVGQAAGTTVAVTTGDDGTVRVWDLAARKQLGRSLTGHSGWVRSVALGFMNGTPVVVTGGEDMTARVWDLIAWKQLGAPLTGHTGVVWSVAMGNLDGTPVAVTASEDRTVRVWDLNTRKPLGAPFTGHSDCVWSVAVGLLDGRPVAVSGSRDQTARTWNLAPVR</sequence>
<dbReference type="InterPro" id="IPR001680">
    <property type="entry name" value="WD40_rpt"/>
</dbReference>
<evidence type="ECO:0000259" key="4">
    <source>
        <dbReference type="PROSITE" id="PS50011"/>
    </source>
</evidence>
<comment type="caution">
    <text evidence="5">The sequence shown here is derived from an EMBL/GenBank/DDBJ whole genome shotgun (WGS) entry which is preliminary data.</text>
</comment>
<dbReference type="PROSITE" id="PS50011">
    <property type="entry name" value="PROTEIN_KINASE_DOM"/>
    <property type="match status" value="1"/>
</dbReference>
<evidence type="ECO:0000313" key="6">
    <source>
        <dbReference type="Proteomes" id="UP000579153"/>
    </source>
</evidence>
<feature type="repeat" description="WD" evidence="3">
    <location>
        <begin position="377"/>
        <end position="412"/>
    </location>
</feature>
<dbReference type="CDD" id="cd00200">
    <property type="entry name" value="WD40"/>
    <property type="match status" value="1"/>
</dbReference>
<dbReference type="PRINTS" id="PR00320">
    <property type="entry name" value="GPROTEINBRPT"/>
</dbReference>
<dbReference type="InterPro" id="IPR008271">
    <property type="entry name" value="Ser/Thr_kinase_AS"/>
</dbReference>
<feature type="repeat" description="WD" evidence="3">
    <location>
        <begin position="465"/>
        <end position="508"/>
    </location>
</feature>
<dbReference type="Proteomes" id="UP000579153">
    <property type="component" value="Unassembled WGS sequence"/>
</dbReference>
<feature type="repeat" description="WD" evidence="3">
    <location>
        <begin position="555"/>
        <end position="598"/>
    </location>
</feature>
<keyword evidence="6" id="KW-1185">Reference proteome</keyword>
<dbReference type="Pfam" id="PF00069">
    <property type="entry name" value="Pkinase"/>
    <property type="match status" value="1"/>
</dbReference>
<dbReference type="SUPFAM" id="SSF50978">
    <property type="entry name" value="WD40 repeat-like"/>
    <property type="match status" value="1"/>
</dbReference>
<proteinExistence type="predicted"/>
<dbReference type="SUPFAM" id="SSF56112">
    <property type="entry name" value="Protein kinase-like (PK-like)"/>
    <property type="match status" value="1"/>
</dbReference>
<dbReference type="AlphaFoldDB" id="A0A7W9LCI5"/>
<keyword evidence="1 3" id="KW-0853">WD repeat</keyword>
<dbReference type="Gene3D" id="2.130.10.10">
    <property type="entry name" value="YVTN repeat-like/Quinoprotein amine dehydrogenase"/>
    <property type="match status" value="2"/>
</dbReference>
<protein>
    <submittedName>
        <fullName evidence="5">Putative Ser/Thr protein kinase</fullName>
    </submittedName>
</protein>
<organism evidence="5 6">
    <name type="scientific">Nonomuraea jabiensis</name>
    <dbReference type="NCBI Taxonomy" id="882448"/>
    <lineage>
        <taxon>Bacteria</taxon>
        <taxon>Bacillati</taxon>
        <taxon>Actinomycetota</taxon>
        <taxon>Actinomycetes</taxon>
        <taxon>Streptosporangiales</taxon>
        <taxon>Streptosporangiaceae</taxon>
        <taxon>Nonomuraea</taxon>
    </lineage>
</organism>
<dbReference type="InterPro" id="IPR020472">
    <property type="entry name" value="WD40_PAC1"/>
</dbReference>
<name>A0A7W9LCI5_9ACTN</name>
<evidence type="ECO:0000256" key="2">
    <source>
        <dbReference type="ARBA" id="ARBA00022737"/>
    </source>
</evidence>
<feature type="repeat" description="WD" evidence="3">
    <location>
        <begin position="420"/>
        <end position="463"/>
    </location>
</feature>